<dbReference type="EMBL" id="MT141467">
    <property type="protein sequence ID" value="QJA62319.1"/>
    <property type="molecule type" value="Genomic_DNA"/>
</dbReference>
<name>A0A6M3IXB7_9ZZZZ</name>
<evidence type="ECO:0000256" key="1">
    <source>
        <dbReference type="SAM" id="MobiDB-lite"/>
    </source>
</evidence>
<feature type="compositionally biased region" description="Basic and acidic residues" evidence="1">
    <location>
        <begin position="488"/>
        <end position="508"/>
    </location>
</feature>
<gene>
    <name evidence="2" type="ORF">MM415B00797_0034</name>
</gene>
<feature type="compositionally biased region" description="Basic and acidic residues" evidence="1">
    <location>
        <begin position="455"/>
        <end position="481"/>
    </location>
</feature>
<organism evidence="2">
    <name type="scientific">viral metagenome</name>
    <dbReference type="NCBI Taxonomy" id="1070528"/>
    <lineage>
        <taxon>unclassified sequences</taxon>
        <taxon>metagenomes</taxon>
        <taxon>organismal metagenomes</taxon>
    </lineage>
</organism>
<evidence type="ECO:0000313" key="2">
    <source>
        <dbReference type="EMBL" id="QJA62319.1"/>
    </source>
</evidence>
<sequence length="508" mass="57915">MPAAAKKKISFSDIKKKVNTSLVIDSRSLYNKLSNYTDEFIKKNWHNVDIANLQSFSSYRLFKLFAANDSSFSSALYTHVRMMVDTFRATAYKPNESIFTEGQTYINSLLHKFNYEDKYSDGFTHPNTITDQIARIARNLLTSDNAAAALFIELNPTSYEVEDFKPIDCDRVYFEGQPFLFTDATYISGSFGDGKKRRPYIFQNGKKVSVDVANFLWQPLDSDAEQINGNSPLRPALRHTFTKLEFLDNLRKVLKNQAWPKVKVVLDEEAVLNIAPPEIKHDQKKLIEFFNDYLSTIEDQLTNIAVDQNIVVYDTIKEISFLESKIKFDPRPIAALLDAEAISSLKAPPSTVGKGGSTKTGEGLASAELVIFRRTVKALRTIVETLYSRAFTFALRMNGMQGYVKFRLKEFSLRPPEERAQFDSILVATLKTSWAVGAIGDNEFYRKIRQIHDLEGPPPEDARLREDILMGSKTDPERQTERTPITNENKEKKRSETRKGQKIGENRK</sequence>
<dbReference type="AlphaFoldDB" id="A0A6M3IXB7"/>
<accession>A0A6M3IXB7</accession>
<reference evidence="2" key="1">
    <citation type="submission" date="2020-03" db="EMBL/GenBank/DDBJ databases">
        <title>The deep terrestrial virosphere.</title>
        <authorList>
            <person name="Holmfeldt K."/>
            <person name="Nilsson E."/>
            <person name="Simone D."/>
            <person name="Lopez-Fernandez M."/>
            <person name="Wu X."/>
            <person name="de Brujin I."/>
            <person name="Lundin D."/>
            <person name="Andersson A."/>
            <person name="Bertilsson S."/>
            <person name="Dopson M."/>
        </authorList>
    </citation>
    <scope>NUCLEOTIDE SEQUENCE</scope>
    <source>
        <strain evidence="2">MM415B00797</strain>
    </source>
</reference>
<feature type="region of interest" description="Disordered" evidence="1">
    <location>
        <begin position="455"/>
        <end position="508"/>
    </location>
</feature>
<proteinExistence type="predicted"/>
<protein>
    <submittedName>
        <fullName evidence="2">Uncharacterized protein</fullName>
    </submittedName>
</protein>